<dbReference type="GO" id="GO:0003676">
    <property type="term" value="F:nucleic acid binding"/>
    <property type="evidence" value="ECO:0007669"/>
    <property type="project" value="InterPro"/>
</dbReference>
<evidence type="ECO:0000256" key="6">
    <source>
        <dbReference type="ARBA" id="ARBA00022918"/>
    </source>
</evidence>
<keyword evidence="9" id="KW-1185">Reference proteome</keyword>
<evidence type="ECO:0000256" key="2">
    <source>
        <dbReference type="ARBA" id="ARBA00022695"/>
    </source>
</evidence>
<evidence type="ECO:0000259" key="8">
    <source>
        <dbReference type="PROSITE" id="PS50878"/>
    </source>
</evidence>
<feature type="compositionally biased region" description="Basic and acidic residues" evidence="7">
    <location>
        <begin position="685"/>
        <end position="696"/>
    </location>
</feature>
<dbReference type="Pfam" id="PF13245">
    <property type="entry name" value="AAA_19"/>
    <property type="match status" value="1"/>
</dbReference>
<keyword evidence="1" id="KW-0808">Transferase</keyword>
<dbReference type="PROSITE" id="PS50878">
    <property type="entry name" value="RT_POL"/>
    <property type="match status" value="1"/>
</dbReference>
<organism evidence="9 10">
    <name type="scientific">Acrobeloides nanus</name>
    <dbReference type="NCBI Taxonomy" id="290746"/>
    <lineage>
        <taxon>Eukaryota</taxon>
        <taxon>Metazoa</taxon>
        <taxon>Ecdysozoa</taxon>
        <taxon>Nematoda</taxon>
        <taxon>Chromadorea</taxon>
        <taxon>Rhabditida</taxon>
        <taxon>Tylenchina</taxon>
        <taxon>Cephalobomorpha</taxon>
        <taxon>Cephaloboidea</taxon>
        <taxon>Cephalobidae</taxon>
        <taxon>Acrobeloides</taxon>
    </lineage>
</organism>
<dbReference type="SUPFAM" id="SSF56672">
    <property type="entry name" value="DNA/RNA polymerases"/>
    <property type="match status" value="1"/>
</dbReference>
<dbReference type="GO" id="GO:0004519">
    <property type="term" value="F:endonuclease activity"/>
    <property type="evidence" value="ECO:0007669"/>
    <property type="project" value="UniProtKB-KW"/>
</dbReference>
<evidence type="ECO:0000256" key="5">
    <source>
        <dbReference type="ARBA" id="ARBA00022801"/>
    </source>
</evidence>
<keyword evidence="2" id="KW-0548">Nucleotidyltransferase</keyword>
<dbReference type="Pfam" id="PF13087">
    <property type="entry name" value="AAA_12"/>
    <property type="match status" value="1"/>
</dbReference>
<proteinExistence type="predicted"/>
<keyword evidence="3" id="KW-0540">Nuclease</keyword>
<dbReference type="InterPro" id="IPR036397">
    <property type="entry name" value="RNaseH_sf"/>
</dbReference>
<dbReference type="InterPro" id="IPR041373">
    <property type="entry name" value="RT_RNaseH"/>
</dbReference>
<dbReference type="CDD" id="cd09274">
    <property type="entry name" value="RNase_HI_RT_Ty3"/>
    <property type="match status" value="1"/>
</dbReference>
<dbReference type="PANTHER" id="PTHR37984">
    <property type="entry name" value="PROTEIN CBG26694"/>
    <property type="match status" value="1"/>
</dbReference>
<feature type="domain" description="Reverse transcriptase" evidence="8">
    <location>
        <begin position="1"/>
        <end position="115"/>
    </location>
</feature>
<dbReference type="Proteomes" id="UP000887540">
    <property type="component" value="Unplaced"/>
</dbReference>
<dbReference type="InterPro" id="IPR043128">
    <property type="entry name" value="Rev_trsase/Diguanyl_cyclase"/>
</dbReference>
<dbReference type="GO" id="GO:0003964">
    <property type="term" value="F:RNA-directed DNA polymerase activity"/>
    <property type="evidence" value="ECO:0007669"/>
    <property type="project" value="UniProtKB-KW"/>
</dbReference>
<dbReference type="FunFam" id="3.30.70.270:FF:000003">
    <property type="entry name" value="Transposon Ty3-G Gag-Pol polyprotein"/>
    <property type="match status" value="1"/>
</dbReference>
<dbReference type="Gene3D" id="3.30.420.10">
    <property type="entry name" value="Ribonuclease H-like superfamily/Ribonuclease H"/>
    <property type="match status" value="1"/>
</dbReference>
<feature type="region of interest" description="Disordered" evidence="7">
    <location>
        <begin position="633"/>
        <end position="704"/>
    </location>
</feature>
<dbReference type="Gene3D" id="3.10.10.10">
    <property type="entry name" value="HIV Type 1 Reverse Transcriptase, subunit A, domain 1"/>
    <property type="match status" value="1"/>
</dbReference>
<evidence type="ECO:0000256" key="3">
    <source>
        <dbReference type="ARBA" id="ARBA00022722"/>
    </source>
</evidence>
<evidence type="ECO:0000256" key="7">
    <source>
        <dbReference type="SAM" id="MobiDB-lite"/>
    </source>
</evidence>
<dbReference type="InterPro" id="IPR000477">
    <property type="entry name" value="RT_dom"/>
</dbReference>
<keyword evidence="4" id="KW-0255">Endonuclease</keyword>
<dbReference type="WBParaSite" id="ACRNAN_scaffold8985.g13125.t1">
    <property type="protein sequence ID" value="ACRNAN_scaffold8985.g13125.t1"/>
    <property type="gene ID" value="ACRNAN_scaffold8985.g13125"/>
</dbReference>
<dbReference type="GO" id="GO:0016787">
    <property type="term" value="F:hydrolase activity"/>
    <property type="evidence" value="ECO:0007669"/>
    <property type="project" value="UniProtKB-KW"/>
</dbReference>
<dbReference type="Pfam" id="PF00078">
    <property type="entry name" value="RVT_1"/>
    <property type="match status" value="1"/>
</dbReference>
<evidence type="ECO:0000256" key="4">
    <source>
        <dbReference type="ARBA" id="ARBA00022759"/>
    </source>
</evidence>
<name>A0A914EK26_9BILA</name>
<evidence type="ECO:0000313" key="9">
    <source>
        <dbReference type="Proteomes" id="UP000887540"/>
    </source>
</evidence>
<dbReference type="CDD" id="cd01647">
    <property type="entry name" value="RT_LTR"/>
    <property type="match status" value="1"/>
</dbReference>
<keyword evidence="5" id="KW-0378">Hydrolase</keyword>
<dbReference type="PANTHER" id="PTHR37984:SF5">
    <property type="entry name" value="PROTEIN NYNRIN-LIKE"/>
    <property type="match status" value="1"/>
</dbReference>
<dbReference type="InterPro" id="IPR043502">
    <property type="entry name" value="DNA/RNA_pol_sf"/>
</dbReference>
<dbReference type="InterPro" id="IPR041679">
    <property type="entry name" value="DNA2/NAM7-like_C"/>
</dbReference>
<dbReference type="Pfam" id="PF17917">
    <property type="entry name" value="RT_RNaseH"/>
    <property type="match status" value="1"/>
</dbReference>
<protein>
    <submittedName>
        <fullName evidence="10">Reverse transcriptase domain-containing protein</fullName>
    </submittedName>
</protein>
<sequence length="1705" mass="193016">MASGYHQLVMDAATSAKCGVITESGTYQFTHLPFGLRNATAMFSRCMARVLEGVTGDGVLTYVDDVLVYTKDPDFRVHLRKLRQVFQRFREFNLKLKPTKCEFGKRSVTFLGHTLKKDGYCPAEVNLKLIREYPKPTNLREVRGFLDIAEALIKLSRKNCKFEWNEKQNKSFERIKEALLSGATLIYPNYEKPFHLFVDASSVAYGAALMQQEEEGKSSYKAISFFSKSLSSAERKWPPVQCELAAIVAALRVFKPYIYMSKIMLHTDHKPLTYLMEKAEMHSNLARWLIELQNYDIKLMHIPGNKNKVADALSRLNENLPKEEIEKIPELEDIIEFPVCLTLEEVYAIGHNRRRRVKTEVNDEKGNGVKFDILSEQKEDENLKPIIKTFQNILSKYVESDHGDFDLLLPSVTFCYNTTVHRTTDESPYFLMFGRDPCLVVDQILDPKVRVKLDESDMGMGKARGRKSRDFLGEHGKKKTANADQENAVGVDNEQTNVQVTEGIPPQIDIEDVMREIFEDMGVVVTDEMHEAVEESIEDALEGVELTEYQAENGEIEIIEMRGDAEEDEPRMAEKFEREMVEEVQGNVEVLAQVTISEEEKVEEMEIHDEVMETASEVSVVLSVRPDIPIKPKRGRYTGNAMNSNRGYGNQFQRGPSRGAVRGNSAQRYGRGGMYQQSPGRRGGHAQESKRGRRDFGQGGSFEMRKEGGYFNNPRWGMINENVTEAPKFLVVNLQVPEVYVISAFQPDHLDAVLKFPNKDLPLCIRITMKTKMTGTINGMDLLPTDEIELLSYESVVINGRASQFQPGNTSIHEAVHNDKLRPNAIALEIKTLTMVAERMMEYGVVAEPIKRAGGGRREDRYELDVITPSTALTGGVRVRNNMINWTYQEEPRDGDLVKVRLYVVPQDYVIATNYVLPYTYPSERPEVEIIAPSEGRPMPVKLAAFQHNEVQKVTQLFGNEQISKSLFMDCAEVYREILIASTGVVRYKEILIASTGVVRYKYVAAGKIAEADGRILGFVHDKRIRIELVPPPKEKENKRKIMKSRAQFYKIGGLVQVVIAKKGAEKVGKEGQTKVNAIISDVMCYGQEVKQLIVKPLIRKSPPRKAENEEDEEANALDEKVGDMNEIQFQQFWRNEFGTMIVRLQHDKNNTGYENRINILKRFGPVLINSPSCGQHFKALLGITEDTTMSAPRVGKQKQMVKGVLNQKVWKMLENDDSVNEKQKEVVALMENKANHVIIVQAGPGTGKTTLIGKVVEVRETRNPGETFCICAISNGAVEQLLDSILKRVRGTRTDMLALQSQASAENLQRLGRNNKWEEYKLGSHAKNIIMRATIPEGEENKIQVERNHLATLKSYVEDRESVIESKILKIVVKYNPPKILIATVAQIELNRAILGPLCFGCMIVDEGSTIAESNMLALLMAMRHREHTPQLLMVGDRLQLKAHLQQSAESVRNLGQDSAVEKIHNRAMAAEITLEYQYRSHPEIMNFYGICYPKGFKAGVTAQERSMITSKMTLPAKNVPVVFISTTEKMPEQLPTMRMNSQQKSLVTKLIHGLKKQVGQEMSIAVLCYYAATANDIRDALKGKNERIEVTTVMEVCKEETTCSTVDAFIGKQSDVAIIVTTRTYDEEDEMDVEERYSHLFDDPRWAVAASRAKHGVFVLGDERLLLMETGRNVTKSLRYLKDKHPKAFVGPEWVENLFMLNA</sequence>
<keyword evidence="6" id="KW-0695">RNA-directed DNA polymerase</keyword>
<dbReference type="Gene3D" id="3.40.50.300">
    <property type="entry name" value="P-loop containing nucleotide triphosphate hydrolases"/>
    <property type="match status" value="2"/>
</dbReference>
<evidence type="ECO:0000256" key="1">
    <source>
        <dbReference type="ARBA" id="ARBA00022679"/>
    </source>
</evidence>
<dbReference type="InterPro" id="IPR027417">
    <property type="entry name" value="P-loop_NTPase"/>
</dbReference>
<accession>A0A914EK26</accession>
<dbReference type="InterPro" id="IPR050951">
    <property type="entry name" value="Retrovirus_Pol_polyprotein"/>
</dbReference>
<dbReference type="SUPFAM" id="SSF52540">
    <property type="entry name" value="P-loop containing nucleoside triphosphate hydrolases"/>
    <property type="match status" value="1"/>
</dbReference>
<evidence type="ECO:0000313" key="10">
    <source>
        <dbReference type="WBParaSite" id="ACRNAN_scaffold8985.g13125.t1"/>
    </source>
</evidence>
<dbReference type="Gene3D" id="3.10.20.370">
    <property type="match status" value="1"/>
</dbReference>
<dbReference type="Gene3D" id="3.30.70.270">
    <property type="match status" value="1"/>
</dbReference>
<reference evidence="10" key="1">
    <citation type="submission" date="2022-11" db="UniProtKB">
        <authorList>
            <consortium name="WormBaseParasite"/>
        </authorList>
    </citation>
    <scope>IDENTIFICATION</scope>
</reference>
<feature type="compositionally biased region" description="Polar residues" evidence="7">
    <location>
        <begin position="640"/>
        <end position="654"/>
    </location>
</feature>